<keyword evidence="3" id="KW-1185">Reference proteome</keyword>
<feature type="region of interest" description="Disordered" evidence="1">
    <location>
        <begin position="223"/>
        <end position="251"/>
    </location>
</feature>
<feature type="region of interest" description="Disordered" evidence="1">
    <location>
        <begin position="26"/>
        <end position="48"/>
    </location>
</feature>
<feature type="region of interest" description="Disordered" evidence="1">
    <location>
        <begin position="152"/>
        <end position="181"/>
    </location>
</feature>
<proteinExistence type="predicted"/>
<organism evidence="2 3">
    <name type="scientific">Aaosphaeria arxii CBS 175.79</name>
    <dbReference type="NCBI Taxonomy" id="1450172"/>
    <lineage>
        <taxon>Eukaryota</taxon>
        <taxon>Fungi</taxon>
        <taxon>Dikarya</taxon>
        <taxon>Ascomycota</taxon>
        <taxon>Pezizomycotina</taxon>
        <taxon>Dothideomycetes</taxon>
        <taxon>Pleosporomycetidae</taxon>
        <taxon>Pleosporales</taxon>
        <taxon>Pleosporales incertae sedis</taxon>
        <taxon>Aaosphaeria</taxon>
    </lineage>
</organism>
<feature type="compositionally biased region" description="Pro residues" evidence="1">
    <location>
        <begin position="279"/>
        <end position="303"/>
    </location>
</feature>
<dbReference type="EMBL" id="ML978078">
    <property type="protein sequence ID" value="KAF2009433.1"/>
    <property type="molecule type" value="Genomic_DNA"/>
</dbReference>
<feature type="compositionally biased region" description="Basic and acidic residues" evidence="1">
    <location>
        <begin position="26"/>
        <end position="35"/>
    </location>
</feature>
<reference evidence="2" key="1">
    <citation type="journal article" date="2020" name="Stud. Mycol.">
        <title>101 Dothideomycetes genomes: a test case for predicting lifestyles and emergence of pathogens.</title>
        <authorList>
            <person name="Haridas S."/>
            <person name="Albert R."/>
            <person name="Binder M."/>
            <person name="Bloem J."/>
            <person name="Labutti K."/>
            <person name="Salamov A."/>
            <person name="Andreopoulos B."/>
            <person name="Baker S."/>
            <person name="Barry K."/>
            <person name="Bills G."/>
            <person name="Bluhm B."/>
            <person name="Cannon C."/>
            <person name="Castanera R."/>
            <person name="Culley D."/>
            <person name="Daum C."/>
            <person name="Ezra D."/>
            <person name="Gonzalez J."/>
            <person name="Henrissat B."/>
            <person name="Kuo A."/>
            <person name="Liang C."/>
            <person name="Lipzen A."/>
            <person name="Lutzoni F."/>
            <person name="Magnuson J."/>
            <person name="Mondo S."/>
            <person name="Nolan M."/>
            <person name="Ohm R."/>
            <person name="Pangilinan J."/>
            <person name="Park H.-J."/>
            <person name="Ramirez L."/>
            <person name="Alfaro M."/>
            <person name="Sun H."/>
            <person name="Tritt A."/>
            <person name="Yoshinaga Y."/>
            <person name="Zwiers L.-H."/>
            <person name="Turgeon B."/>
            <person name="Goodwin S."/>
            <person name="Spatafora J."/>
            <person name="Crous P."/>
            <person name="Grigoriev I."/>
        </authorList>
    </citation>
    <scope>NUCLEOTIDE SEQUENCE</scope>
    <source>
        <strain evidence="2">CBS 175.79</strain>
    </source>
</reference>
<dbReference type="Proteomes" id="UP000799778">
    <property type="component" value="Unassembled WGS sequence"/>
</dbReference>
<gene>
    <name evidence="2" type="ORF">BU24DRAFT_473584</name>
</gene>
<name>A0A6A5X932_9PLEO</name>
<evidence type="ECO:0000313" key="2">
    <source>
        <dbReference type="EMBL" id="KAF2009433.1"/>
    </source>
</evidence>
<accession>A0A6A5X932</accession>
<feature type="compositionally biased region" description="Basic and acidic residues" evidence="1">
    <location>
        <begin position="239"/>
        <end position="251"/>
    </location>
</feature>
<evidence type="ECO:0000313" key="3">
    <source>
        <dbReference type="Proteomes" id="UP000799778"/>
    </source>
</evidence>
<feature type="region of interest" description="Disordered" evidence="1">
    <location>
        <begin position="275"/>
        <end position="303"/>
    </location>
</feature>
<evidence type="ECO:0000256" key="1">
    <source>
        <dbReference type="SAM" id="MobiDB-lite"/>
    </source>
</evidence>
<protein>
    <submittedName>
        <fullName evidence="2">Uncharacterized protein</fullName>
    </submittedName>
</protein>
<dbReference type="RefSeq" id="XP_033377772.1">
    <property type="nucleotide sequence ID" value="XM_033532801.1"/>
</dbReference>
<sequence>MSFIYPVHSSPRVARKFLAFLDERDTEDNKRKRAEDDDDDDADGTPAKKCKLMEDLVADQHEASIGPITSTGEVPSVRPVVAARRRSPVVRRVGRYLLEKVKVIRRKLRVNIPAGQHRLRMPGSFLDDTEILRDLLLREEIFSAQIAAAVQPTTPQQRPLKRQVSEMDTPAAKRMKTDRPRQQMPGAFLSDEEYVRSGIGGNSTPVCHPPINPSPLTVTRTPARPQVSIPQLVQPMRQAQERRGRLRKQRNEELEQAYKDEINNAKDILARRREHLQNPPGPRPRPAPATEPTPAPAQAPPLTPASAVASKIYSLPVVFPDRVNQIKRQAGISGSGKFRMFS</sequence>
<dbReference type="AlphaFoldDB" id="A0A6A5X932"/>
<dbReference type="GeneID" id="54290198"/>